<dbReference type="EMBL" id="VSRR010002547">
    <property type="protein sequence ID" value="MPC32030.1"/>
    <property type="molecule type" value="Genomic_DNA"/>
</dbReference>
<dbReference type="Proteomes" id="UP000324222">
    <property type="component" value="Unassembled WGS sequence"/>
</dbReference>
<evidence type="ECO:0000313" key="2">
    <source>
        <dbReference type="Proteomes" id="UP000324222"/>
    </source>
</evidence>
<gene>
    <name evidence="1" type="ORF">E2C01_025332</name>
</gene>
<dbReference type="AlphaFoldDB" id="A0A5B7ECP0"/>
<keyword evidence="2" id="KW-1185">Reference proteome</keyword>
<protein>
    <submittedName>
        <fullName evidence="1">Uncharacterized protein</fullName>
    </submittedName>
</protein>
<reference evidence="1 2" key="1">
    <citation type="submission" date="2019-05" db="EMBL/GenBank/DDBJ databases">
        <title>Another draft genome of Portunus trituberculatus and its Hox gene families provides insights of decapod evolution.</title>
        <authorList>
            <person name="Jeong J.-H."/>
            <person name="Song I."/>
            <person name="Kim S."/>
            <person name="Choi T."/>
            <person name="Kim D."/>
            <person name="Ryu S."/>
            <person name="Kim W."/>
        </authorList>
    </citation>
    <scope>NUCLEOTIDE SEQUENCE [LARGE SCALE GENOMIC DNA]</scope>
    <source>
        <tissue evidence="1">Muscle</tissue>
    </source>
</reference>
<evidence type="ECO:0000313" key="1">
    <source>
        <dbReference type="EMBL" id="MPC32030.1"/>
    </source>
</evidence>
<organism evidence="1 2">
    <name type="scientific">Portunus trituberculatus</name>
    <name type="common">Swimming crab</name>
    <name type="synonym">Neptunus trituberculatus</name>
    <dbReference type="NCBI Taxonomy" id="210409"/>
    <lineage>
        <taxon>Eukaryota</taxon>
        <taxon>Metazoa</taxon>
        <taxon>Ecdysozoa</taxon>
        <taxon>Arthropoda</taxon>
        <taxon>Crustacea</taxon>
        <taxon>Multicrustacea</taxon>
        <taxon>Malacostraca</taxon>
        <taxon>Eumalacostraca</taxon>
        <taxon>Eucarida</taxon>
        <taxon>Decapoda</taxon>
        <taxon>Pleocyemata</taxon>
        <taxon>Brachyura</taxon>
        <taxon>Eubrachyura</taxon>
        <taxon>Portunoidea</taxon>
        <taxon>Portunidae</taxon>
        <taxon>Portuninae</taxon>
        <taxon>Portunus</taxon>
    </lineage>
</organism>
<comment type="caution">
    <text evidence="1">The sequence shown here is derived from an EMBL/GenBank/DDBJ whole genome shotgun (WGS) entry which is preliminary data.</text>
</comment>
<name>A0A5B7ECP0_PORTR</name>
<proteinExistence type="predicted"/>
<accession>A0A5B7ECP0</accession>
<sequence>MGPGISVTSHPMNPLLDNTRQLKFRLQEGCSASYVCSQVSLSRSANPLTLRFFRRCSPFERLFYLLTL</sequence>